<organism evidence="7 8">
    <name type="scientific">Glossina brevipalpis</name>
    <dbReference type="NCBI Taxonomy" id="37001"/>
    <lineage>
        <taxon>Eukaryota</taxon>
        <taxon>Metazoa</taxon>
        <taxon>Ecdysozoa</taxon>
        <taxon>Arthropoda</taxon>
        <taxon>Hexapoda</taxon>
        <taxon>Insecta</taxon>
        <taxon>Pterygota</taxon>
        <taxon>Neoptera</taxon>
        <taxon>Endopterygota</taxon>
        <taxon>Diptera</taxon>
        <taxon>Brachycera</taxon>
        <taxon>Muscomorpha</taxon>
        <taxon>Hippoboscoidea</taxon>
        <taxon>Glossinidae</taxon>
        <taxon>Glossina</taxon>
    </lineage>
</organism>
<dbReference type="GO" id="GO:0070475">
    <property type="term" value="P:rRNA base methylation"/>
    <property type="evidence" value="ECO:0007669"/>
    <property type="project" value="TreeGrafter"/>
</dbReference>
<evidence type="ECO:0000256" key="1">
    <source>
        <dbReference type="ARBA" id="ARBA00010396"/>
    </source>
</evidence>
<keyword evidence="3" id="KW-0808">Transferase</keyword>
<dbReference type="CDD" id="cd02440">
    <property type="entry name" value="AdoMet_MTases"/>
    <property type="match status" value="1"/>
</dbReference>
<evidence type="ECO:0000256" key="3">
    <source>
        <dbReference type="ARBA" id="ARBA00022679"/>
    </source>
</evidence>
<dbReference type="SUPFAM" id="SSF53335">
    <property type="entry name" value="S-adenosyl-L-methionine-dependent methyltransferases"/>
    <property type="match status" value="1"/>
</dbReference>
<feature type="transmembrane region" description="Helical" evidence="5">
    <location>
        <begin position="739"/>
        <end position="758"/>
    </location>
</feature>
<keyword evidence="5" id="KW-1133">Transmembrane helix</keyword>
<dbReference type="SUPFAM" id="SSF81799">
    <property type="entry name" value="Putative methyltransferase TM0872, insert domain"/>
    <property type="match status" value="1"/>
</dbReference>
<dbReference type="VEuPathDB" id="VectorBase:GBRI031974"/>
<keyword evidence="4" id="KW-0949">S-adenosyl-L-methionine</keyword>
<dbReference type="STRING" id="37001.A0A1A9WU08"/>
<sequence length="1084" mass="122464">MILKKMFKKTVLKCSRQIPMKCYCSTTTFKSNSRHIPVLCTEAINYLNPEPQKIYIDMTFGAGGHCKKLLDSCKDIKVYALDRDPVAYELAQQMAKEYEGRLTPLLGRFSDLPYLLEEQQVVRHSVDGVLFDFGCSSMQFDEPKRGFSVVKNGPLDMRMDCAPGMNNDQVTAADVLARVEEEDLVKILRIYGEEKAAKKIARAIVQARSALHHIETTKQLADLVANCLHETAFRLDKLQRPTHVATKTFQALRIFVNNELNEINYGMILANDYLRLQGRLVAITFHSLEDTIVKRHLNGNVIDGLANPIPLKYCGYDIVHDEEVMQSINSRNWKQLHKHVILPSEEELKSNSRSRSAKLRAAVKFNTQRRTMTSKQELMHKLRVKYCRDEVPLLKKIKIRDLSLAKLKEIMEERKLETCGQRDNMEQRLYIDLNCEDEVSMIENTPIDTLSTDELAQVFFTIENVKNIGESDVNGNPQIRKDSKKTIRNVHQEIATNLGFDDQIIWDLLTADQGKFLEGKIRQLIPDSPESTSGAKGQRAIEEMRSILYNNIWAQRKYTNGTSLSAIFFVAITKEEGNVLASSDFSFHPVFRTRKCCAEDDSSDCCMIYIDETGRVYQSWESYIQENVLPDGNMVVPRRGIYTFDDNGFVVLDVYTRTQSRAKSMERANNTAAVVSVGAACVPLAALALPIAAPIMACAGIVAIACGTFSTVMCSANLVDRSIHNQSINITNREARGSWLGIGGGVVGATAVAATNYMTSLATVGDAASGLEILINGMNVTSIVLSGSGVANGILDLILKYQDGDEINAQDVMQLAASLVLFTHSVYNFRMTAKIVGDCRSRYNNSYRNSLKTQLRKIFNKLSEGTNRIRGEVQGRMDVIRNINDIPDRNNLMDLFKIGTRLTNKWPADTKVLGSNFLLTPQTEISYASSNALSNRNPNLDLPNSFPVVETTATILLQEFGQYFLKNIVDPDKFAGLMEYLGSKFPENIVRFLLSSTKSFIERYLKELEVCLKMVISTECILFRIFEYCYTKYRDYFNYGNICDKTNEITTYIYEYFMSMNHQDLNGKKIKCKKCKGFYTISKL</sequence>
<dbReference type="PANTHER" id="PTHR11265">
    <property type="entry name" value="S-ADENOSYL-METHYLTRANSFERASE MRAW"/>
    <property type="match status" value="1"/>
</dbReference>
<reference evidence="8" key="1">
    <citation type="submission" date="2014-03" db="EMBL/GenBank/DDBJ databases">
        <authorList>
            <person name="Aksoy S."/>
            <person name="Warren W."/>
            <person name="Wilson R.K."/>
        </authorList>
    </citation>
    <scope>NUCLEOTIDE SEQUENCE [LARGE SCALE GENOMIC DNA]</scope>
    <source>
        <strain evidence="8">IAEA</strain>
    </source>
</reference>
<comment type="similarity">
    <text evidence="1">Belongs to the methyltransferase superfamily. RsmH family.</text>
</comment>
<dbReference type="NCBIfam" id="TIGR00006">
    <property type="entry name" value="16S rRNA (cytosine(1402)-N(4))-methyltransferase RsmH"/>
    <property type="match status" value="1"/>
</dbReference>
<proteinExistence type="inferred from homology"/>
<dbReference type="EnsemblMetazoa" id="GBRI031974-RA">
    <property type="protein sequence ID" value="GBRI031974-PA"/>
    <property type="gene ID" value="GBRI031974"/>
</dbReference>
<feature type="transmembrane region" description="Helical" evidence="5">
    <location>
        <begin position="699"/>
        <end position="719"/>
    </location>
</feature>
<dbReference type="Gene3D" id="1.10.150.170">
    <property type="entry name" value="Putative methyltransferase TM0872, insert domain"/>
    <property type="match status" value="1"/>
</dbReference>
<evidence type="ECO:0000313" key="8">
    <source>
        <dbReference type="Proteomes" id="UP000091820"/>
    </source>
</evidence>
<name>A0A1A9WU08_9MUSC</name>
<dbReference type="PANTHER" id="PTHR11265:SF0">
    <property type="entry name" value="12S RRNA N4-METHYLCYTIDINE METHYLTRANSFERASE"/>
    <property type="match status" value="1"/>
</dbReference>
<keyword evidence="5" id="KW-0812">Transmembrane</keyword>
<dbReference type="InterPro" id="IPR023397">
    <property type="entry name" value="SAM-dep_MeTrfase_MraW_recog"/>
</dbReference>
<reference evidence="7" key="2">
    <citation type="submission" date="2020-05" db="UniProtKB">
        <authorList>
            <consortium name="EnsemblMetazoa"/>
        </authorList>
    </citation>
    <scope>IDENTIFICATION</scope>
    <source>
        <strain evidence="7">IAEA</strain>
    </source>
</reference>
<dbReference type="GO" id="GO:0071424">
    <property type="term" value="F:rRNA (cytosine-N4-)-methyltransferase activity"/>
    <property type="evidence" value="ECO:0007669"/>
    <property type="project" value="TreeGrafter"/>
</dbReference>
<dbReference type="InterPro" id="IPR029063">
    <property type="entry name" value="SAM-dependent_MTases_sf"/>
</dbReference>
<keyword evidence="8" id="KW-1185">Reference proteome</keyword>
<feature type="transmembrane region" description="Helical" evidence="5">
    <location>
        <begin position="671"/>
        <end position="693"/>
    </location>
</feature>
<accession>A0A1A9WU08</accession>
<evidence type="ECO:0000256" key="2">
    <source>
        <dbReference type="ARBA" id="ARBA00022603"/>
    </source>
</evidence>
<feature type="domain" description="DUF4781" evidence="6">
    <location>
        <begin position="588"/>
        <end position="884"/>
    </location>
</feature>
<keyword evidence="5" id="KW-0472">Membrane</keyword>
<dbReference type="InterPro" id="IPR031962">
    <property type="entry name" value="DUF4781"/>
</dbReference>
<keyword evidence="2" id="KW-0489">Methyltransferase</keyword>
<evidence type="ECO:0000313" key="7">
    <source>
        <dbReference type="EnsemblMetazoa" id="GBRI031974-PA"/>
    </source>
</evidence>
<dbReference type="Gene3D" id="3.40.50.150">
    <property type="entry name" value="Vaccinia Virus protein VP39"/>
    <property type="match status" value="1"/>
</dbReference>
<dbReference type="Pfam" id="PF01795">
    <property type="entry name" value="Methyltransf_5"/>
    <property type="match status" value="1"/>
</dbReference>
<dbReference type="InterPro" id="IPR002903">
    <property type="entry name" value="RsmH"/>
</dbReference>
<evidence type="ECO:0000259" key="6">
    <source>
        <dbReference type="Pfam" id="PF16013"/>
    </source>
</evidence>
<evidence type="ECO:0000256" key="4">
    <source>
        <dbReference type="ARBA" id="ARBA00022691"/>
    </source>
</evidence>
<protein>
    <recommendedName>
        <fullName evidence="6">DUF4781 domain-containing protein</fullName>
    </recommendedName>
</protein>
<dbReference type="AlphaFoldDB" id="A0A1A9WU08"/>
<evidence type="ECO:0000256" key="5">
    <source>
        <dbReference type="SAM" id="Phobius"/>
    </source>
</evidence>
<dbReference type="Pfam" id="PF16013">
    <property type="entry name" value="DUF4781"/>
    <property type="match status" value="1"/>
</dbReference>
<dbReference type="Proteomes" id="UP000091820">
    <property type="component" value="Unassembled WGS sequence"/>
</dbReference>
<dbReference type="HAMAP" id="MF_01007">
    <property type="entry name" value="16SrRNA_methyltr_H"/>
    <property type="match status" value="1"/>
</dbReference>